<reference evidence="4 5" key="1">
    <citation type="submission" date="2022-07" db="EMBL/GenBank/DDBJ databases">
        <authorList>
            <person name="Li W.-J."/>
            <person name="Deng Q.-Q."/>
        </authorList>
    </citation>
    <scope>NUCLEOTIDE SEQUENCE [LARGE SCALE GENOMIC DNA]</scope>
    <source>
        <strain evidence="4 5">SYSU M60028</strain>
    </source>
</reference>
<dbReference type="EC" id="3.8.1.2" evidence="3"/>
<gene>
    <name evidence="4" type="ORF">NK718_09695</name>
</gene>
<keyword evidence="5" id="KW-1185">Reference proteome</keyword>
<proteinExistence type="inferred from homology"/>
<name>A0ABT1LCH5_9HYPH</name>
<evidence type="ECO:0000313" key="4">
    <source>
        <dbReference type="EMBL" id="MCP8938786.1"/>
    </source>
</evidence>
<accession>A0ABT1LCH5</accession>
<dbReference type="Pfam" id="PF00702">
    <property type="entry name" value="Hydrolase"/>
    <property type="match status" value="1"/>
</dbReference>
<dbReference type="NCBIfam" id="TIGR01428">
    <property type="entry name" value="HAD_type_II"/>
    <property type="match status" value="1"/>
</dbReference>
<dbReference type="InterPro" id="IPR036412">
    <property type="entry name" value="HAD-like_sf"/>
</dbReference>
<dbReference type="Proteomes" id="UP001205890">
    <property type="component" value="Unassembled WGS sequence"/>
</dbReference>
<evidence type="ECO:0000313" key="5">
    <source>
        <dbReference type="Proteomes" id="UP001205890"/>
    </source>
</evidence>
<dbReference type="RefSeq" id="WP_254741040.1">
    <property type="nucleotide sequence ID" value="NZ_JANCLU010000007.1"/>
</dbReference>
<dbReference type="InterPro" id="IPR023214">
    <property type="entry name" value="HAD_sf"/>
</dbReference>
<dbReference type="NCBIfam" id="TIGR01493">
    <property type="entry name" value="HAD-SF-IA-v2"/>
    <property type="match status" value="1"/>
</dbReference>
<evidence type="ECO:0000256" key="3">
    <source>
        <dbReference type="RuleBase" id="RU368077"/>
    </source>
</evidence>
<dbReference type="PANTHER" id="PTHR43316">
    <property type="entry name" value="HYDROLASE, HALOACID DELAHOGENASE-RELATED"/>
    <property type="match status" value="1"/>
</dbReference>
<evidence type="ECO:0000256" key="1">
    <source>
        <dbReference type="ARBA" id="ARBA00008106"/>
    </source>
</evidence>
<sequence>MPQVRICLFDAYGTLFDVHSAVARHAGELGDAHEGVARLWRQRQLEYTWVRSLMGRHADFWTVTGEALDFALASHGLADPALRDRLMKSYSTLTPYPEVRAVLADLRERGLRNAILTNGSPAMIEAALASAGLTALVDDVITVEEVGVYKTDPRVYRHAIEALGVEPDAISFQSSNAWDAAAASDHRFRVVWVNRSGQPPEYRWVTTGVELPDLSGLPDHVAPRG</sequence>
<dbReference type="CDD" id="cd02588">
    <property type="entry name" value="HAD_L2-DEX"/>
    <property type="match status" value="1"/>
</dbReference>
<dbReference type="InterPro" id="IPR006328">
    <property type="entry name" value="2-HAD"/>
</dbReference>
<comment type="catalytic activity">
    <reaction evidence="3">
        <text>an (S)-2-haloacid + H2O = a (2R)-2-hydroxycarboxylate + a halide anion + H(+)</text>
        <dbReference type="Rhea" id="RHEA:11192"/>
        <dbReference type="ChEBI" id="CHEBI:15377"/>
        <dbReference type="ChEBI" id="CHEBI:15378"/>
        <dbReference type="ChEBI" id="CHEBI:16042"/>
        <dbReference type="ChEBI" id="CHEBI:58314"/>
        <dbReference type="ChEBI" id="CHEBI:137405"/>
        <dbReference type="EC" id="3.8.1.2"/>
    </reaction>
</comment>
<comment type="caution">
    <text evidence="4">The sequence shown here is derived from an EMBL/GenBank/DDBJ whole genome shotgun (WGS) entry which is preliminary data.</text>
</comment>
<dbReference type="Gene3D" id="1.10.150.240">
    <property type="entry name" value="Putative phosphatase, domain 2"/>
    <property type="match status" value="1"/>
</dbReference>
<protein>
    <recommendedName>
        <fullName evidence="3">(S)-2-haloacid dehalogenase</fullName>
        <ecNumber evidence="3">3.8.1.2</ecNumber>
    </recommendedName>
    <alternativeName>
        <fullName evidence="3">2-haloalkanoic acid dehalogenase</fullName>
    </alternativeName>
    <alternativeName>
        <fullName evidence="3">Halocarboxylic acid halidohydrolase</fullName>
    </alternativeName>
    <alternativeName>
        <fullName evidence="3">L-2-haloacid dehalogenase</fullName>
    </alternativeName>
</protein>
<dbReference type="PRINTS" id="PR00413">
    <property type="entry name" value="HADHALOGNASE"/>
</dbReference>
<dbReference type="InterPro" id="IPR006439">
    <property type="entry name" value="HAD-SF_hydro_IA"/>
</dbReference>
<organism evidence="4 5">
    <name type="scientific">Alsobacter ponti</name>
    <dbReference type="NCBI Taxonomy" id="2962936"/>
    <lineage>
        <taxon>Bacteria</taxon>
        <taxon>Pseudomonadati</taxon>
        <taxon>Pseudomonadota</taxon>
        <taxon>Alphaproteobacteria</taxon>
        <taxon>Hyphomicrobiales</taxon>
        <taxon>Alsobacteraceae</taxon>
        <taxon>Alsobacter</taxon>
    </lineage>
</organism>
<dbReference type="Gene3D" id="3.40.50.1000">
    <property type="entry name" value="HAD superfamily/HAD-like"/>
    <property type="match status" value="1"/>
</dbReference>
<dbReference type="SFLD" id="SFLDG01129">
    <property type="entry name" value="C1.5:_HAD__Beta-PGM__Phosphata"/>
    <property type="match status" value="1"/>
</dbReference>
<evidence type="ECO:0000256" key="2">
    <source>
        <dbReference type="ARBA" id="ARBA00022801"/>
    </source>
</evidence>
<comment type="function">
    <text evidence="3">Catalyzes the hydrolytic dehalogenation of small (S)-2-haloalkanoic acids to yield the corresponding (R)-2-hydroxyalkanoic acids.</text>
</comment>
<dbReference type="PANTHER" id="PTHR43316:SF3">
    <property type="entry name" value="HALOACID DEHALOGENASE, TYPE II (AFU_ORTHOLOGUE AFUA_2G07750)-RELATED"/>
    <property type="match status" value="1"/>
</dbReference>
<dbReference type="SUPFAM" id="SSF56784">
    <property type="entry name" value="HAD-like"/>
    <property type="match status" value="1"/>
</dbReference>
<dbReference type="SFLD" id="SFLDG01135">
    <property type="entry name" value="C1.5.6:_HAD__Beta-PGM__Phospha"/>
    <property type="match status" value="1"/>
</dbReference>
<dbReference type="InterPro" id="IPR023198">
    <property type="entry name" value="PGP-like_dom2"/>
</dbReference>
<dbReference type="InterPro" id="IPR051540">
    <property type="entry name" value="S-2-haloacid_dehalogenase"/>
</dbReference>
<comment type="similarity">
    <text evidence="1 3">Belongs to the HAD-like hydrolase superfamily. S-2-haloalkanoic acid dehalogenase family.</text>
</comment>
<keyword evidence="2 3" id="KW-0378">Hydrolase</keyword>
<dbReference type="EMBL" id="JANCLU010000007">
    <property type="protein sequence ID" value="MCP8938786.1"/>
    <property type="molecule type" value="Genomic_DNA"/>
</dbReference>
<dbReference type="SFLD" id="SFLDS00003">
    <property type="entry name" value="Haloacid_Dehalogenase"/>
    <property type="match status" value="1"/>
</dbReference>
<dbReference type="SFLD" id="SFLDF00045">
    <property type="entry name" value="2-haloacid_dehalogenase"/>
    <property type="match status" value="1"/>
</dbReference>